<evidence type="ECO:0000313" key="3">
    <source>
        <dbReference type="Proteomes" id="UP001215598"/>
    </source>
</evidence>
<dbReference type="AlphaFoldDB" id="A0AAD7J173"/>
<accession>A0AAD7J173</accession>
<keyword evidence="3" id="KW-1185">Reference proteome</keyword>
<evidence type="ECO:0000256" key="1">
    <source>
        <dbReference type="SAM" id="MobiDB-lite"/>
    </source>
</evidence>
<dbReference type="EMBL" id="JARKIB010000051">
    <property type="protein sequence ID" value="KAJ7754871.1"/>
    <property type="molecule type" value="Genomic_DNA"/>
</dbReference>
<feature type="region of interest" description="Disordered" evidence="1">
    <location>
        <begin position="24"/>
        <end position="69"/>
    </location>
</feature>
<protein>
    <submittedName>
        <fullName evidence="2">Uncharacterized protein</fullName>
    </submittedName>
</protein>
<feature type="region of interest" description="Disordered" evidence="1">
    <location>
        <begin position="103"/>
        <end position="146"/>
    </location>
</feature>
<comment type="caution">
    <text evidence="2">The sequence shown here is derived from an EMBL/GenBank/DDBJ whole genome shotgun (WGS) entry which is preliminary data.</text>
</comment>
<proteinExistence type="predicted"/>
<evidence type="ECO:0000313" key="2">
    <source>
        <dbReference type="EMBL" id="KAJ7754871.1"/>
    </source>
</evidence>
<organism evidence="2 3">
    <name type="scientific">Mycena metata</name>
    <dbReference type="NCBI Taxonomy" id="1033252"/>
    <lineage>
        <taxon>Eukaryota</taxon>
        <taxon>Fungi</taxon>
        <taxon>Dikarya</taxon>
        <taxon>Basidiomycota</taxon>
        <taxon>Agaricomycotina</taxon>
        <taxon>Agaricomycetes</taxon>
        <taxon>Agaricomycetidae</taxon>
        <taxon>Agaricales</taxon>
        <taxon>Marasmiineae</taxon>
        <taxon>Mycenaceae</taxon>
        <taxon>Mycena</taxon>
    </lineage>
</organism>
<sequence>MPSAHPAVPPGCTLQCVPGLESLQESSPNVFPPTPPTSLPNIFSSSPTSSLSPAPQHVPSPAPNVFRTAAPTSATPHVKQLILPALVLPPSFYSTPARLLALTYSPSPNPPTLRREEERERERDRKWGRVGLSGSGHCPAPLISAD</sequence>
<dbReference type="Proteomes" id="UP001215598">
    <property type="component" value="Unassembled WGS sequence"/>
</dbReference>
<gene>
    <name evidence="2" type="ORF">B0H16DRAFT_1722579</name>
</gene>
<feature type="compositionally biased region" description="Low complexity" evidence="1">
    <location>
        <begin position="39"/>
        <end position="55"/>
    </location>
</feature>
<name>A0AAD7J173_9AGAR</name>
<feature type="compositionally biased region" description="Basic and acidic residues" evidence="1">
    <location>
        <begin position="113"/>
        <end position="127"/>
    </location>
</feature>
<reference evidence="2" key="1">
    <citation type="submission" date="2023-03" db="EMBL/GenBank/DDBJ databases">
        <title>Massive genome expansion in bonnet fungi (Mycena s.s.) driven by repeated elements and novel gene families across ecological guilds.</title>
        <authorList>
            <consortium name="Lawrence Berkeley National Laboratory"/>
            <person name="Harder C.B."/>
            <person name="Miyauchi S."/>
            <person name="Viragh M."/>
            <person name="Kuo A."/>
            <person name="Thoen E."/>
            <person name="Andreopoulos B."/>
            <person name="Lu D."/>
            <person name="Skrede I."/>
            <person name="Drula E."/>
            <person name="Henrissat B."/>
            <person name="Morin E."/>
            <person name="Kohler A."/>
            <person name="Barry K."/>
            <person name="LaButti K."/>
            <person name="Morin E."/>
            <person name="Salamov A."/>
            <person name="Lipzen A."/>
            <person name="Mereny Z."/>
            <person name="Hegedus B."/>
            <person name="Baldrian P."/>
            <person name="Stursova M."/>
            <person name="Weitz H."/>
            <person name="Taylor A."/>
            <person name="Grigoriev I.V."/>
            <person name="Nagy L.G."/>
            <person name="Martin F."/>
            <person name="Kauserud H."/>
        </authorList>
    </citation>
    <scope>NUCLEOTIDE SEQUENCE</scope>
    <source>
        <strain evidence="2">CBHHK182m</strain>
    </source>
</reference>